<dbReference type="Proteomes" id="UP001596516">
    <property type="component" value="Unassembled WGS sequence"/>
</dbReference>
<dbReference type="Gene3D" id="1.10.4100.10">
    <property type="entry name" value="2-methylcitrate dehydratase PrpD"/>
    <property type="match status" value="1"/>
</dbReference>
<reference evidence="5" key="1">
    <citation type="journal article" date="2019" name="Int. J. Syst. Evol. Microbiol.">
        <title>The Global Catalogue of Microorganisms (GCM) 10K type strain sequencing project: providing services to taxonomists for standard genome sequencing and annotation.</title>
        <authorList>
            <consortium name="The Broad Institute Genomics Platform"/>
            <consortium name="The Broad Institute Genome Sequencing Center for Infectious Disease"/>
            <person name="Wu L."/>
            <person name="Ma J."/>
        </authorList>
    </citation>
    <scope>NUCLEOTIDE SEQUENCE [LARGE SCALE GENOMIC DNA]</scope>
    <source>
        <strain evidence="5">CGMCC 1.12750</strain>
    </source>
</reference>
<dbReference type="PANTHER" id="PTHR16943:SF8">
    <property type="entry name" value="2-METHYLCITRATE DEHYDRATASE"/>
    <property type="match status" value="1"/>
</dbReference>
<evidence type="ECO:0000313" key="4">
    <source>
        <dbReference type="EMBL" id="MFC7706315.1"/>
    </source>
</evidence>
<protein>
    <submittedName>
        <fullName evidence="4">MmgE/PrpD family protein</fullName>
    </submittedName>
</protein>
<dbReference type="RefSeq" id="WP_377406852.1">
    <property type="nucleotide sequence ID" value="NZ_JBHTFQ010000017.1"/>
</dbReference>
<keyword evidence="5" id="KW-1185">Reference proteome</keyword>
<comment type="similarity">
    <text evidence="1">Belongs to the PrpD family.</text>
</comment>
<organism evidence="4 5">
    <name type="scientific">Plastorhodobacter daqingensis</name>
    <dbReference type="NCBI Taxonomy" id="1387281"/>
    <lineage>
        <taxon>Bacteria</taxon>
        <taxon>Pseudomonadati</taxon>
        <taxon>Pseudomonadota</taxon>
        <taxon>Alphaproteobacteria</taxon>
        <taxon>Rhodobacterales</taxon>
        <taxon>Paracoccaceae</taxon>
        <taxon>Plastorhodobacter</taxon>
    </lineage>
</organism>
<dbReference type="InterPro" id="IPR042188">
    <property type="entry name" value="MmgE/PrpD_sf_2"/>
</dbReference>
<dbReference type="Pfam" id="PF19305">
    <property type="entry name" value="MmgE_PrpD_C"/>
    <property type="match status" value="1"/>
</dbReference>
<evidence type="ECO:0000313" key="5">
    <source>
        <dbReference type="Proteomes" id="UP001596516"/>
    </source>
</evidence>
<proteinExistence type="inferred from homology"/>
<comment type="caution">
    <text evidence="4">The sequence shown here is derived from an EMBL/GenBank/DDBJ whole genome shotgun (WGS) entry which is preliminary data.</text>
</comment>
<dbReference type="InterPro" id="IPR005656">
    <property type="entry name" value="MmgE_PrpD"/>
</dbReference>
<feature type="domain" description="MmgE/PrpD N-terminal" evidence="2">
    <location>
        <begin position="19"/>
        <end position="257"/>
    </location>
</feature>
<dbReference type="InterPro" id="IPR036148">
    <property type="entry name" value="MmgE/PrpD_sf"/>
</dbReference>
<dbReference type="SUPFAM" id="SSF103378">
    <property type="entry name" value="2-methylcitrate dehydratase PrpD"/>
    <property type="match status" value="1"/>
</dbReference>
<evidence type="ECO:0000259" key="3">
    <source>
        <dbReference type="Pfam" id="PF19305"/>
    </source>
</evidence>
<dbReference type="Gene3D" id="3.30.1330.120">
    <property type="entry name" value="2-methylcitrate dehydratase PrpD"/>
    <property type="match status" value="1"/>
</dbReference>
<dbReference type="Pfam" id="PF03972">
    <property type="entry name" value="MmgE_PrpD_N"/>
    <property type="match status" value="1"/>
</dbReference>
<dbReference type="PANTHER" id="PTHR16943">
    <property type="entry name" value="2-METHYLCITRATE DEHYDRATASE-RELATED"/>
    <property type="match status" value="1"/>
</dbReference>
<dbReference type="EMBL" id="JBHTFQ010000017">
    <property type="protein sequence ID" value="MFC7706315.1"/>
    <property type="molecule type" value="Genomic_DNA"/>
</dbReference>
<dbReference type="InterPro" id="IPR045337">
    <property type="entry name" value="MmgE_PrpD_C"/>
</dbReference>
<evidence type="ECO:0000256" key="1">
    <source>
        <dbReference type="ARBA" id="ARBA00006174"/>
    </source>
</evidence>
<dbReference type="InterPro" id="IPR045336">
    <property type="entry name" value="MmgE_PrpD_N"/>
</dbReference>
<gene>
    <name evidence="4" type="ORF">ACFQXB_19275</name>
</gene>
<feature type="domain" description="MmgE/PrpD C-terminal" evidence="3">
    <location>
        <begin position="282"/>
        <end position="438"/>
    </location>
</feature>
<accession>A0ABW2US07</accession>
<name>A0ABW2US07_9RHOB</name>
<evidence type="ECO:0000259" key="2">
    <source>
        <dbReference type="Pfam" id="PF03972"/>
    </source>
</evidence>
<dbReference type="InterPro" id="IPR042183">
    <property type="entry name" value="MmgE/PrpD_sf_1"/>
</dbReference>
<sequence length="474" mass="49873">MAAKDTTADTDTRADFAAEFSAFAAGLDMKDLAPEVLDAAKANIFDTMACATAGISAVGVRDLAGLVADWGGKPEASVWCTEIRVPAPMAAWVNGMMSHARDFDDTHDAAVLHAGVSVIPAAVAAAEATPEATGADLLAGVVVGLELISRLGLATTVGIIESGYMYTSLFGHFAATATAARVMRLDAAQTQNALGIAYSQAAGNHQVTRDAALTKRIQPGFAAKTGLISVAMSKLGIRGAQNSFEGVDGLFRTYLHNRYDPERLRQGLGRTFDFTELSYKPYPCCRFNHTAIDAALALRDELGGDLADIQAIRVGVNNQAYEAVCTPPAMRRAPKTIVQAQFSIPYTVACALVTGGVRLTDLSDDALSRPDVLAIAGRTECAVDAGIEAEWGRTVTPAQVDIVTARGTFSRRVDAPKGNHENPMSSADFDAKMAGCLEASGLDWPDGTVAAFRAKVEGLESAPRAASILDAFRR</sequence>